<dbReference type="OrthoDB" id="2918447at2"/>
<organism evidence="2 3">
    <name type="scientific">Robertmurraya siralis</name>
    <dbReference type="NCBI Taxonomy" id="77777"/>
    <lineage>
        <taxon>Bacteria</taxon>
        <taxon>Bacillati</taxon>
        <taxon>Bacillota</taxon>
        <taxon>Bacilli</taxon>
        <taxon>Bacillales</taxon>
        <taxon>Bacillaceae</taxon>
        <taxon>Robertmurraya</taxon>
    </lineage>
</organism>
<dbReference type="Proteomes" id="UP000682111">
    <property type="component" value="Unassembled WGS sequence"/>
</dbReference>
<sequence>MIKTAFSFAGGFVLVFLEAYIVLVFKGYHSIEFGGMRPFLNVWIMNFFLLFSIFTHIEMWRNEQGKTQRTTR</sequence>
<dbReference type="AlphaFoldDB" id="A0A919WIM2"/>
<evidence type="ECO:0000313" key="2">
    <source>
        <dbReference type="EMBL" id="GIN62713.1"/>
    </source>
</evidence>
<feature type="transmembrane region" description="Helical" evidence="1">
    <location>
        <begin position="40"/>
        <end position="57"/>
    </location>
</feature>
<protein>
    <submittedName>
        <fullName evidence="2">Uncharacterized protein</fullName>
    </submittedName>
</protein>
<comment type="caution">
    <text evidence="2">The sequence shown here is derived from an EMBL/GenBank/DDBJ whole genome shotgun (WGS) entry which is preliminary data.</text>
</comment>
<dbReference type="EMBL" id="BORC01000004">
    <property type="protein sequence ID" value="GIN62713.1"/>
    <property type="molecule type" value="Genomic_DNA"/>
</dbReference>
<keyword evidence="1" id="KW-0812">Transmembrane</keyword>
<name>A0A919WIM2_9BACI</name>
<accession>A0A919WIM2</accession>
<gene>
    <name evidence="2" type="ORF">J27TS8_27060</name>
</gene>
<keyword evidence="3" id="KW-1185">Reference proteome</keyword>
<proteinExistence type="predicted"/>
<keyword evidence="1" id="KW-0472">Membrane</keyword>
<evidence type="ECO:0000313" key="3">
    <source>
        <dbReference type="Proteomes" id="UP000682111"/>
    </source>
</evidence>
<dbReference type="RefSeq" id="WP_095309479.1">
    <property type="nucleotide sequence ID" value="NZ_BORC01000004.1"/>
</dbReference>
<feature type="transmembrane region" description="Helical" evidence="1">
    <location>
        <begin position="6"/>
        <end position="28"/>
    </location>
</feature>
<reference evidence="2" key="1">
    <citation type="submission" date="2021-03" db="EMBL/GenBank/DDBJ databases">
        <title>Antimicrobial resistance genes in bacteria isolated from Japanese honey, and their potential for conferring macrolide and lincosamide resistance in the American foulbrood pathogen Paenibacillus larvae.</title>
        <authorList>
            <person name="Okamoto M."/>
            <person name="Kumagai M."/>
            <person name="Kanamori H."/>
            <person name="Takamatsu D."/>
        </authorList>
    </citation>
    <scope>NUCLEOTIDE SEQUENCE</scope>
    <source>
        <strain evidence="2">J27TS8</strain>
    </source>
</reference>
<evidence type="ECO:0000256" key="1">
    <source>
        <dbReference type="SAM" id="Phobius"/>
    </source>
</evidence>
<keyword evidence="1" id="KW-1133">Transmembrane helix</keyword>